<gene>
    <name evidence="2" type="ORF">ACFO3Q_14040</name>
</gene>
<dbReference type="Proteomes" id="UP001595892">
    <property type="component" value="Unassembled WGS sequence"/>
</dbReference>
<dbReference type="RefSeq" id="WP_377005364.1">
    <property type="nucleotide sequence ID" value="NZ_JBHSGG010000040.1"/>
</dbReference>
<evidence type="ECO:0000313" key="2">
    <source>
        <dbReference type="EMBL" id="MFC4729288.1"/>
    </source>
</evidence>
<dbReference type="SUPFAM" id="SSF53474">
    <property type="entry name" value="alpha/beta-Hydrolases"/>
    <property type="match status" value="1"/>
</dbReference>
<evidence type="ECO:0000313" key="3">
    <source>
        <dbReference type="Proteomes" id="UP001595892"/>
    </source>
</evidence>
<comment type="caution">
    <text evidence="2">The sequence shown here is derived from an EMBL/GenBank/DDBJ whole genome shotgun (WGS) entry which is preliminary data.</text>
</comment>
<dbReference type="EMBL" id="JBHSGG010000040">
    <property type="protein sequence ID" value="MFC4729288.1"/>
    <property type="molecule type" value="Genomic_DNA"/>
</dbReference>
<name>A0ABV9NRY5_9GAMM</name>
<sequence>MIRMAAAALALLLSSAATEAATGVAFVHGTSRHTDARNDYWGGDFIDSVRQGLPNPANHVVVNCDFTQYMWDDRAAGCLAAQLDAFIASRGITDLVVITHSNGGNVMRWIMSNPTRDARYPRIIAATRWVNALAPSSAGTPLADAVIAGNAFESALGWLLGYQNDAVRQQQVSWMASYNRDWLYGTSGRPALPRGFWSVVGTDVRAAIWSDNAYCGGYAQTVGLEITKAWLPSCADGFLSCASQEAAGQVWFRDVAATSGGRVLNHNQSRRACFGLDTLLRNDL</sequence>
<protein>
    <recommendedName>
        <fullName evidence="4">Alpha/beta hydrolase</fullName>
    </recommendedName>
</protein>
<keyword evidence="1" id="KW-0732">Signal</keyword>
<proteinExistence type="predicted"/>
<organism evidence="2 3">
    <name type="scientific">Coralloluteibacterium thermophilum</name>
    <dbReference type="NCBI Taxonomy" id="2707049"/>
    <lineage>
        <taxon>Bacteria</taxon>
        <taxon>Pseudomonadati</taxon>
        <taxon>Pseudomonadota</taxon>
        <taxon>Gammaproteobacteria</taxon>
        <taxon>Lysobacterales</taxon>
        <taxon>Lysobacteraceae</taxon>
        <taxon>Coralloluteibacterium</taxon>
    </lineage>
</organism>
<feature type="signal peptide" evidence="1">
    <location>
        <begin position="1"/>
        <end position="20"/>
    </location>
</feature>
<dbReference type="Gene3D" id="3.40.50.1820">
    <property type="entry name" value="alpha/beta hydrolase"/>
    <property type="match status" value="1"/>
</dbReference>
<evidence type="ECO:0000256" key="1">
    <source>
        <dbReference type="SAM" id="SignalP"/>
    </source>
</evidence>
<evidence type="ECO:0008006" key="4">
    <source>
        <dbReference type="Google" id="ProtNLM"/>
    </source>
</evidence>
<reference evidence="3" key="1">
    <citation type="journal article" date="2019" name="Int. J. Syst. Evol. Microbiol.">
        <title>The Global Catalogue of Microorganisms (GCM) 10K type strain sequencing project: providing services to taxonomists for standard genome sequencing and annotation.</title>
        <authorList>
            <consortium name="The Broad Institute Genomics Platform"/>
            <consortium name="The Broad Institute Genome Sequencing Center for Infectious Disease"/>
            <person name="Wu L."/>
            <person name="Ma J."/>
        </authorList>
    </citation>
    <scope>NUCLEOTIDE SEQUENCE [LARGE SCALE GENOMIC DNA]</scope>
    <source>
        <strain evidence="3">CGMCC 1.13574</strain>
    </source>
</reference>
<keyword evidence="3" id="KW-1185">Reference proteome</keyword>
<accession>A0ABV9NRY5</accession>
<dbReference type="InterPro" id="IPR029058">
    <property type="entry name" value="AB_hydrolase_fold"/>
</dbReference>
<feature type="chain" id="PRO_5045377696" description="Alpha/beta hydrolase" evidence="1">
    <location>
        <begin position="21"/>
        <end position="284"/>
    </location>
</feature>